<dbReference type="GO" id="GO:0006885">
    <property type="term" value="P:regulation of pH"/>
    <property type="evidence" value="ECO:0007669"/>
    <property type="project" value="UniProtKB-UniRule"/>
</dbReference>
<evidence type="ECO:0000313" key="13">
    <source>
        <dbReference type="EMBL" id="MBB3024083.1"/>
    </source>
</evidence>
<feature type="compositionally biased region" description="Low complexity" evidence="12">
    <location>
        <begin position="1"/>
        <end position="14"/>
    </location>
</feature>
<comment type="caution">
    <text evidence="13">The sequence shown here is derived from an EMBL/GenBank/DDBJ whole genome shotgun (WGS) entry which is preliminary data.</text>
</comment>
<comment type="subcellular location">
    <subcellularLocation>
        <location evidence="1">Cell inner membrane</location>
        <topology evidence="1">Multi-pass membrane protein</topology>
    </subcellularLocation>
    <subcellularLocation>
        <location evidence="11">Cell membrane</location>
        <topology evidence="11">Multi-pass membrane protein</topology>
    </subcellularLocation>
</comment>
<proteinExistence type="inferred from homology"/>
<organism evidence="13 14">
    <name type="scientific">Helcobacillus massiliensis</name>
    <dbReference type="NCBI Taxonomy" id="521392"/>
    <lineage>
        <taxon>Bacteria</taxon>
        <taxon>Bacillati</taxon>
        <taxon>Actinomycetota</taxon>
        <taxon>Actinomycetes</taxon>
        <taxon>Micrococcales</taxon>
        <taxon>Dermabacteraceae</taxon>
        <taxon>Helcobacillus</taxon>
    </lineage>
</organism>
<feature type="transmembrane region" description="Helical" evidence="11">
    <location>
        <begin position="159"/>
        <end position="180"/>
    </location>
</feature>
<keyword evidence="9 11" id="KW-0472">Membrane</keyword>
<feature type="transmembrane region" description="Helical" evidence="11">
    <location>
        <begin position="300"/>
        <end position="319"/>
    </location>
</feature>
<dbReference type="HAMAP" id="MF_01844">
    <property type="entry name" value="NhaA"/>
    <property type="match status" value="1"/>
</dbReference>
<feature type="compositionally biased region" description="Low complexity" evidence="12">
    <location>
        <begin position="32"/>
        <end position="43"/>
    </location>
</feature>
<comment type="similarity">
    <text evidence="11">Belongs to the NhaA Na(+)/H(+) (TC 2.A.33) antiporter family.</text>
</comment>
<feature type="transmembrane region" description="Helical" evidence="11">
    <location>
        <begin position="442"/>
        <end position="460"/>
    </location>
</feature>
<evidence type="ECO:0000256" key="11">
    <source>
        <dbReference type="HAMAP-Rule" id="MF_01844"/>
    </source>
</evidence>
<dbReference type="RefSeq" id="WP_221187371.1">
    <property type="nucleotide sequence ID" value="NZ_JACHWP010000027.1"/>
</dbReference>
<feature type="transmembrane region" description="Helical" evidence="11">
    <location>
        <begin position="82"/>
        <end position="104"/>
    </location>
</feature>
<feature type="transmembrane region" description="Helical" evidence="11">
    <location>
        <begin position="222"/>
        <end position="241"/>
    </location>
</feature>
<feature type="region of interest" description="Disordered" evidence="12">
    <location>
        <begin position="1"/>
        <end position="55"/>
    </location>
</feature>
<keyword evidence="7 11" id="KW-0915">Sodium</keyword>
<dbReference type="GO" id="GO:0015385">
    <property type="term" value="F:sodium:proton antiporter activity"/>
    <property type="evidence" value="ECO:0007669"/>
    <property type="project" value="UniProtKB-UniRule"/>
</dbReference>
<evidence type="ECO:0000256" key="9">
    <source>
        <dbReference type="ARBA" id="ARBA00023136"/>
    </source>
</evidence>
<dbReference type="InterPro" id="IPR023171">
    <property type="entry name" value="Na/H_antiporter_dom_sf"/>
</dbReference>
<comment type="function">
    <text evidence="11">Na(+)/H(+) antiporter that extrudes sodium in exchange for external protons.</text>
</comment>
<feature type="transmembrane region" description="Helical" evidence="11">
    <location>
        <begin position="247"/>
        <end position="263"/>
    </location>
</feature>
<feature type="transmembrane region" description="Helical" evidence="11">
    <location>
        <begin position="124"/>
        <end position="144"/>
    </location>
</feature>
<accession>A0A839QUC5</accession>
<feature type="transmembrane region" description="Helical" evidence="11">
    <location>
        <begin position="275"/>
        <end position="294"/>
    </location>
</feature>
<keyword evidence="5 11" id="KW-0812">Transmembrane</keyword>
<dbReference type="GO" id="GO:0005886">
    <property type="term" value="C:plasma membrane"/>
    <property type="evidence" value="ECO:0007669"/>
    <property type="project" value="UniProtKB-SubCell"/>
</dbReference>
<feature type="compositionally biased region" description="Pro residues" evidence="12">
    <location>
        <begin position="15"/>
        <end position="31"/>
    </location>
</feature>
<keyword evidence="8 11" id="KW-0406">Ion transport</keyword>
<evidence type="ECO:0000256" key="7">
    <source>
        <dbReference type="ARBA" id="ARBA00023053"/>
    </source>
</evidence>
<keyword evidence="14" id="KW-1185">Reference proteome</keyword>
<feature type="transmembrane region" description="Helical" evidence="11">
    <location>
        <begin position="367"/>
        <end position="391"/>
    </location>
</feature>
<sequence>MAPSPAAPNGSEPSSPEPSRPEPSSPEPGRPAPSSTQQSSPSADGTEPVASTPRRRAILERGTYREYSRIEKVLTREATGGGILVLATIIALILANSAAADAYFALRDTHLGFELFGLDLNLSIGHWAADGLLAIFFFMVGLELKMEFIQGDLRDPGKALVPVAAAVGGVAVPALIFFTINLAGPSGATNGWAIPAATDIAFAVAVLAIVGSKLPSALRTFLLTLAIMDDLLAIVIIAVFYSDDLQLGYLAIALIPLALYRLIAQKAETLFKKSYGAAWFVLLPLGAVVWALFYNSGIHATIAGVVLAFMVPVTVRSHLGREYSLAKTFEHRFAPLSSGFAVPVFAFFSAGVAVGGLSGLLDAWTGTIALGVMAGLVAGKIIGIVGTTFLITRLKRANLDPAIAWIDLIGMAALAGIGFTVSLLIAELSFPSDPSMQDAAKVGVLTASVLAAVVGGAVLLPRNRHYAKIAEEESVDANQDGIPDVFSDDTGRQG</sequence>
<keyword evidence="3 11" id="KW-0050">Antiport</keyword>
<protein>
    <recommendedName>
        <fullName evidence="11">Na(+)/H(+) antiporter NhaA</fullName>
    </recommendedName>
    <alternativeName>
        <fullName evidence="11">Sodium/proton antiporter NhaA</fullName>
    </alternativeName>
</protein>
<evidence type="ECO:0000256" key="8">
    <source>
        <dbReference type="ARBA" id="ARBA00023065"/>
    </source>
</evidence>
<dbReference type="EMBL" id="JACHWP010000027">
    <property type="protein sequence ID" value="MBB3024083.1"/>
    <property type="molecule type" value="Genomic_DNA"/>
</dbReference>
<feature type="transmembrane region" description="Helical" evidence="11">
    <location>
        <begin position="403"/>
        <end position="430"/>
    </location>
</feature>
<dbReference type="AlphaFoldDB" id="A0A839QUC5"/>
<comment type="catalytic activity">
    <reaction evidence="11">
        <text>Na(+)(in) + 2 H(+)(out) = Na(+)(out) + 2 H(+)(in)</text>
        <dbReference type="Rhea" id="RHEA:29251"/>
        <dbReference type="ChEBI" id="CHEBI:15378"/>
        <dbReference type="ChEBI" id="CHEBI:29101"/>
    </reaction>
</comment>
<keyword evidence="10 11" id="KW-0739">Sodium transport</keyword>
<name>A0A839QUC5_9MICO</name>
<keyword evidence="6 11" id="KW-1133">Transmembrane helix</keyword>
<dbReference type="PANTHER" id="PTHR30341">
    <property type="entry name" value="SODIUM ION/PROTON ANTIPORTER NHAA-RELATED"/>
    <property type="match status" value="1"/>
</dbReference>
<dbReference type="InterPro" id="IPR004670">
    <property type="entry name" value="NhaA"/>
</dbReference>
<dbReference type="Pfam" id="PF06965">
    <property type="entry name" value="Na_H_antiport_1"/>
    <property type="match status" value="1"/>
</dbReference>
<feature type="transmembrane region" description="Helical" evidence="11">
    <location>
        <begin position="340"/>
        <end position="361"/>
    </location>
</feature>
<evidence type="ECO:0000256" key="10">
    <source>
        <dbReference type="ARBA" id="ARBA00023201"/>
    </source>
</evidence>
<keyword evidence="4 11" id="KW-1003">Cell membrane</keyword>
<evidence type="ECO:0000256" key="3">
    <source>
        <dbReference type="ARBA" id="ARBA00022449"/>
    </source>
</evidence>
<dbReference type="Gene3D" id="1.20.1530.10">
    <property type="entry name" value="Na+/H+ antiporter like domain"/>
    <property type="match status" value="1"/>
</dbReference>
<evidence type="ECO:0000256" key="5">
    <source>
        <dbReference type="ARBA" id="ARBA00022692"/>
    </source>
</evidence>
<dbReference type="PANTHER" id="PTHR30341:SF0">
    <property type="entry name" value="NA(+)_H(+) ANTIPORTER NHAA"/>
    <property type="match status" value="1"/>
</dbReference>
<evidence type="ECO:0000256" key="6">
    <source>
        <dbReference type="ARBA" id="ARBA00022989"/>
    </source>
</evidence>
<evidence type="ECO:0000256" key="2">
    <source>
        <dbReference type="ARBA" id="ARBA00022448"/>
    </source>
</evidence>
<gene>
    <name evidence="11" type="primary">nhaA</name>
    <name evidence="13" type="ORF">FHX50_002390</name>
</gene>
<evidence type="ECO:0000256" key="12">
    <source>
        <dbReference type="SAM" id="MobiDB-lite"/>
    </source>
</evidence>
<dbReference type="Proteomes" id="UP000568050">
    <property type="component" value="Unassembled WGS sequence"/>
</dbReference>
<evidence type="ECO:0000256" key="1">
    <source>
        <dbReference type="ARBA" id="ARBA00004429"/>
    </source>
</evidence>
<feature type="transmembrane region" description="Helical" evidence="11">
    <location>
        <begin position="192"/>
        <end position="210"/>
    </location>
</feature>
<evidence type="ECO:0000313" key="14">
    <source>
        <dbReference type="Proteomes" id="UP000568050"/>
    </source>
</evidence>
<keyword evidence="2 11" id="KW-0813">Transport</keyword>
<reference evidence="13 14" key="1">
    <citation type="submission" date="2020-08" db="EMBL/GenBank/DDBJ databases">
        <title>Sequencing the genomes of 1000 actinobacteria strains.</title>
        <authorList>
            <person name="Klenk H.-P."/>
        </authorList>
    </citation>
    <scope>NUCLEOTIDE SEQUENCE [LARGE SCALE GENOMIC DNA]</scope>
    <source>
        <strain evidence="13 14">DSM 23040</strain>
    </source>
</reference>
<evidence type="ECO:0000256" key="4">
    <source>
        <dbReference type="ARBA" id="ARBA00022475"/>
    </source>
</evidence>
<dbReference type="NCBIfam" id="TIGR00773">
    <property type="entry name" value="NhaA"/>
    <property type="match status" value="1"/>
</dbReference>